<sequence>MCQRTLCKKCHKFTYRGCGMHVEQVLAGVPKTQRCTCTRETTPAGSLWKRLLGRS</sequence>
<dbReference type="PANTHER" id="PTHR34724">
    <property type="entry name" value="OS12G0596101 PROTEIN"/>
    <property type="match status" value="1"/>
</dbReference>
<evidence type="ECO:0000313" key="2">
    <source>
        <dbReference type="Proteomes" id="UP001153328"/>
    </source>
</evidence>
<comment type="caution">
    <text evidence="1">The sequence shown here is derived from an EMBL/GenBank/DDBJ whole genome shotgun (WGS) entry which is preliminary data.</text>
</comment>
<reference evidence="1" key="1">
    <citation type="submission" date="2021-06" db="EMBL/GenBank/DDBJ databases">
        <authorList>
            <person name="Arsene-Ploetze F."/>
        </authorList>
    </citation>
    <scope>NUCLEOTIDE SEQUENCE</scope>
    <source>
        <strain evidence="1">SBRY1</strain>
    </source>
</reference>
<gene>
    <name evidence="1" type="ORF">SBRY_10999</name>
</gene>
<organism evidence="1 2">
    <name type="scientific">Actinacidiphila bryophytorum</name>
    <dbReference type="NCBI Taxonomy" id="1436133"/>
    <lineage>
        <taxon>Bacteria</taxon>
        <taxon>Bacillati</taxon>
        <taxon>Actinomycetota</taxon>
        <taxon>Actinomycetes</taxon>
        <taxon>Kitasatosporales</taxon>
        <taxon>Streptomycetaceae</taxon>
        <taxon>Actinacidiphila</taxon>
    </lineage>
</organism>
<evidence type="ECO:0000313" key="1">
    <source>
        <dbReference type="EMBL" id="CAG7607052.1"/>
    </source>
</evidence>
<name>A0A9W4E021_9ACTN</name>
<proteinExistence type="predicted"/>
<protein>
    <submittedName>
        <fullName evidence="1">Uncharacterized protein</fullName>
    </submittedName>
</protein>
<dbReference type="Proteomes" id="UP001153328">
    <property type="component" value="Unassembled WGS sequence"/>
</dbReference>
<dbReference type="PANTHER" id="PTHR34724:SF2">
    <property type="entry name" value="OS12G0596101 PROTEIN"/>
    <property type="match status" value="1"/>
</dbReference>
<accession>A0A9W4E021</accession>
<dbReference type="EMBL" id="CAJVAX010000001">
    <property type="protein sequence ID" value="CAG7607052.1"/>
    <property type="molecule type" value="Genomic_DNA"/>
</dbReference>
<keyword evidence="2" id="KW-1185">Reference proteome</keyword>
<dbReference type="AlphaFoldDB" id="A0A9W4E021"/>